<proteinExistence type="predicted"/>
<feature type="transmembrane region" description="Helical" evidence="2">
    <location>
        <begin position="56"/>
        <end position="77"/>
    </location>
</feature>
<reference evidence="4" key="1">
    <citation type="journal article" date="2019" name="Int. J. Syst. Evol. Microbiol.">
        <title>The Global Catalogue of Microorganisms (GCM) 10K type strain sequencing project: providing services to taxonomists for standard genome sequencing and annotation.</title>
        <authorList>
            <consortium name="The Broad Institute Genomics Platform"/>
            <consortium name="The Broad Institute Genome Sequencing Center for Infectious Disease"/>
            <person name="Wu L."/>
            <person name="Ma J."/>
        </authorList>
    </citation>
    <scope>NUCLEOTIDE SEQUENCE [LARGE SCALE GENOMIC DNA]</scope>
    <source>
        <strain evidence="4">NBRC 105830</strain>
    </source>
</reference>
<dbReference type="EMBL" id="BSUJ01000001">
    <property type="protein sequence ID" value="GMA20288.1"/>
    <property type="molecule type" value="Genomic_DNA"/>
</dbReference>
<gene>
    <name evidence="3" type="ORF">GCM10025862_23090</name>
</gene>
<feature type="region of interest" description="Disordered" evidence="1">
    <location>
        <begin position="1"/>
        <end position="24"/>
    </location>
</feature>
<keyword evidence="2" id="KW-0472">Membrane</keyword>
<feature type="transmembrane region" description="Helical" evidence="2">
    <location>
        <begin position="32"/>
        <end position="50"/>
    </location>
</feature>
<dbReference type="RefSeq" id="WP_241445680.1">
    <property type="nucleotide sequence ID" value="NZ_BSUJ01000001.1"/>
</dbReference>
<evidence type="ECO:0000256" key="1">
    <source>
        <dbReference type="SAM" id="MobiDB-lite"/>
    </source>
</evidence>
<sequence length="83" mass="8791">MTDHEGTTPSPDAPKETPRSAHSLAQSTATDVTAYLLAGPITFGAIGWAIDEVADTSYGVAIGALFGMAVALYLVWFRYGRSR</sequence>
<organism evidence="3 4">
    <name type="scientific">Arsenicicoccus piscis</name>
    <dbReference type="NCBI Taxonomy" id="673954"/>
    <lineage>
        <taxon>Bacteria</taxon>
        <taxon>Bacillati</taxon>
        <taxon>Actinomycetota</taxon>
        <taxon>Actinomycetes</taxon>
        <taxon>Micrococcales</taxon>
        <taxon>Intrasporangiaceae</taxon>
        <taxon>Arsenicicoccus</taxon>
    </lineage>
</organism>
<evidence type="ECO:0008006" key="5">
    <source>
        <dbReference type="Google" id="ProtNLM"/>
    </source>
</evidence>
<protein>
    <recommendedName>
        <fullName evidence="5">AtpZ/AtpI family protein</fullName>
    </recommendedName>
</protein>
<keyword evidence="2" id="KW-1133">Transmembrane helix</keyword>
<evidence type="ECO:0000313" key="4">
    <source>
        <dbReference type="Proteomes" id="UP001157109"/>
    </source>
</evidence>
<keyword evidence="4" id="KW-1185">Reference proteome</keyword>
<evidence type="ECO:0000313" key="3">
    <source>
        <dbReference type="EMBL" id="GMA20288.1"/>
    </source>
</evidence>
<comment type="caution">
    <text evidence="3">The sequence shown here is derived from an EMBL/GenBank/DDBJ whole genome shotgun (WGS) entry which is preliminary data.</text>
</comment>
<keyword evidence="2" id="KW-0812">Transmembrane</keyword>
<dbReference type="Proteomes" id="UP001157109">
    <property type="component" value="Unassembled WGS sequence"/>
</dbReference>
<name>A0ABQ6HRJ9_9MICO</name>
<accession>A0ABQ6HRJ9</accession>
<evidence type="ECO:0000256" key="2">
    <source>
        <dbReference type="SAM" id="Phobius"/>
    </source>
</evidence>